<reference evidence="2" key="1">
    <citation type="journal article" date="2014" name="PLoS ONE">
        <title>Transcriptome-Based Identification of ABC Transporters in the Western Tarnished Plant Bug Lygus hesperus.</title>
        <authorList>
            <person name="Hull J.J."/>
            <person name="Chaney K."/>
            <person name="Geib S.M."/>
            <person name="Fabrick J.A."/>
            <person name="Brent C.S."/>
            <person name="Walsh D."/>
            <person name="Lavine L.C."/>
        </authorList>
    </citation>
    <scope>NUCLEOTIDE SEQUENCE</scope>
</reference>
<dbReference type="AlphaFoldDB" id="A0A0A9WBS1"/>
<evidence type="ECO:0000256" key="1">
    <source>
        <dbReference type="SAM" id="Phobius"/>
    </source>
</evidence>
<reference evidence="3" key="3">
    <citation type="journal article" date="2016" name="Gigascience">
        <title>De novo construction of an expanded transcriptome assembly for the western tarnished plant bug, Lygus hesperus.</title>
        <authorList>
            <person name="Tassone E.E."/>
            <person name="Geib S.M."/>
            <person name="Hall B."/>
            <person name="Fabrick J.A."/>
            <person name="Brent C.S."/>
            <person name="Hull J.J."/>
        </authorList>
    </citation>
    <scope>NUCLEOTIDE SEQUENCE</scope>
</reference>
<keyword evidence="1" id="KW-0472">Membrane</keyword>
<protein>
    <submittedName>
        <fullName evidence="2">Transient receptor potential cation channel subfamily A member 1</fullName>
    </submittedName>
</protein>
<accession>A0A0A9WBS1</accession>
<dbReference type="EMBL" id="GBHO01041294">
    <property type="protein sequence ID" value="JAG02310.1"/>
    <property type="molecule type" value="Transcribed_RNA"/>
</dbReference>
<evidence type="ECO:0000313" key="3">
    <source>
        <dbReference type="EMBL" id="JAQ09032.1"/>
    </source>
</evidence>
<sequence>MTITEWKMNTMITISSRICEKSFCAISLSSSCDDQIRATVSSMTIALVILILMILPSIMMLYGTKVDTPYENLRRKRQMKHFIMTLSCDSVSFRTRNTVMRKKLKQSVQFALIHDCKETSQGQKDYCVS</sequence>
<evidence type="ECO:0000313" key="2">
    <source>
        <dbReference type="EMBL" id="JAG02310.1"/>
    </source>
</evidence>
<organism evidence="2">
    <name type="scientific">Lygus hesperus</name>
    <name type="common">Western plant bug</name>
    <dbReference type="NCBI Taxonomy" id="30085"/>
    <lineage>
        <taxon>Eukaryota</taxon>
        <taxon>Metazoa</taxon>
        <taxon>Ecdysozoa</taxon>
        <taxon>Arthropoda</taxon>
        <taxon>Hexapoda</taxon>
        <taxon>Insecta</taxon>
        <taxon>Pterygota</taxon>
        <taxon>Neoptera</taxon>
        <taxon>Paraneoptera</taxon>
        <taxon>Hemiptera</taxon>
        <taxon>Heteroptera</taxon>
        <taxon>Panheteroptera</taxon>
        <taxon>Cimicomorpha</taxon>
        <taxon>Miridae</taxon>
        <taxon>Mirini</taxon>
        <taxon>Lygus</taxon>
    </lineage>
</organism>
<keyword evidence="1" id="KW-0812">Transmembrane</keyword>
<gene>
    <name evidence="2" type="primary">TrpA1_2</name>
    <name evidence="2" type="ORF">CM83_13366</name>
    <name evidence="3" type="ORF">g.10622</name>
</gene>
<dbReference type="EMBL" id="GDHC01009597">
    <property type="protein sequence ID" value="JAQ09032.1"/>
    <property type="molecule type" value="Transcribed_RNA"/>
</dbReference>
<name>A0A0A9WBS1_LYGHE</name>
<keyword evidence="2" id="KW-0675">Receptor</keyword>
<keyword evidence="1" id="KW-1133">Transmembrane helix</keyword>
<proteinExistence type="predicted"/>
<dbReference type="PROSITE" id="PS51257">
    <property type="entry name" value="PROKAR_LIPOPROTEIN"/>
    <property type="match status" value="1"/>
</dbReference>
<reference evidence="2" key="2">
    <citation type="submission" date="2014-07" db="EMBL/GenBank/DDBJ databases">
        <authorList>
            <person name="Hull J."/>
        </authorList>
    </citation>
    <scope>NUCLEOTIDE SEQUENCE</scope>
</reference>
<feature type="transmembrane region" description="Helical" evidence="1">
    <location>
        <begin position="43"/>
        <end position="64"/>
    </location>
</feature>